<feature type="domain" description="Zinc finger DksA/TraR C4-type" evidence="5">
    <location>
        <begin position="82"/>
        <end position="114"/>
    </location>
</feature>
<evidence type="ECO:0000259" key="5">
    <source>
        <dbReference type="Pfam" id="PF01258"/>
    </source>
</evidence>
<dbReference type="Gene3D" id="1.20.120.910">
    <property type="entry name" value="DksA, coiled-coil domain"/>
    <property type="match status" value="1"/>
</dbReference>
<sequence>MEQERAKRLLVAAQREVLERAGALDDAFDDVVAALRDSNADDEHDTEGQTIAVDRAMADALRRGARDQLERIDAALERLDEGTYGVCANCGRPIGDERLEALPTTTLCVDCARRAAG</sequence>
<dbReference type="Proteomes" id="UP000215896">
    <property type="component" value="Unassembled WGS sequence"/>
</dbReference>
<evidence type="ECO:0000256" key="2">
    <source>
        <dbReference type="ARBA" id="ARBA00022771"/>
    </source>
</evidence>
<dbReference type="InterPro" id="IPR000962">
    <property type="entry name" value="Znf_DskA_TraR"/>
</dbReference>
<dbReference type="PANTHER" id="PTHR33823">
    <property type="entry name" value="RNA POLYMERASE-BINDING TRANSCRIPTION FACTOR DKSA-RELATED"/>
    <property type="match status" value="1"/>
</dbReference>
<dbReference type="PROSITE" id="PS51128">
    <property type="entry name" value="ZF_DKSA_2"/>
    <property type="match status" value="1"/>
</dbReference>
<keyword evidence="3" id="KW-0862">Zinc</keyword>
<proteinExistence type="predicted"/>
<dbReference type="Pfam" id="PF01258">
    <property type="entry name" value="zf-dskA_traR"/>
    <property type="match status" value="1"/>
</dbReference>
<dbReference type="EMBL" id="NMVO01000012">
    <property type="protein sequence ID" value="OYO14554.1"/>
    <property type="molecule type" value="Genomic_DNA"/>
</dbReference>
<evidence type="ECO:0000256" key="4">
    <source>
        <dbReference type="PROSITE-ProRule" id="PRU00510"/>
    </source>
</evidence>
<dbReference type="RefSeq" id="WP_094405316.1">
    <property type="nucleotide sequence ID" value="NZ_NMVO01000012.1"/>
</dbReference>
<evidence type="ECO:0000256" key="3">
    <source>
        <dbReference type="ARBA" id="ARBA00022833"/>
    </source>
</evidence>
<gene>
    <name evidence="6" type="ORF">CGZ94_08185</name>
</gene>
<dbReference type="GO" id="GO:0003677">
    <property type="term" value="F:DNA binding"/>
    <property type="evidence" value="ECO:0007669"/>
    <property type="project" value="UniProtKB-KW"/>
</dbReference>
<feature type="zinc finger region" description="dksA C4-type" evidence="4">
    <location>
        <begin position="87"/>
        <end position="111"/>
    </location>
</feature>
<keyword evidence="1" id="KW-0479">Metal-binding</keyword>
<dbReference type="SUPFAM" id="SSF57716">
    <property type="entry name" value="Glucocorticoid receptor-like (DNA-binding domain)"/>
    <property type="match status" value="1"/>
</dbReference>
<dbReference type="SUPFAM" id="SSF109635">
    <property type="entry name" value="DnaK suppressor protein DksA, alpha-hairpin domain"/>
    <property type="match status" value="1"/>
</dbReference>
<keyword evidence="6" id="KW-0238">DNA-binding</keyword>
<dbReference type="OrthoDB" id="1121111at2"/>
<protein>
    <submittedName>
        <fullName evidence="6">DNA-binding protein</fullName>
    </submittedName>
</protein>
<dbReference type="AlphaFoldDB" id="A0A255GNH7"/>
<comment type="caution">
    <text evidence="6">The sequence shown here is derived from an EMBL/GenBank/DDBJ whole genome shotgun (WGS) entry which is preliminary data.</text>
</comment>
<keyword evidence="2" id="KW-0863">Zinc-finger</keyword>
<dbReference type="GO" id="GO:0008270">
    <property type="term" value="F:zinc ion binding"/>
    <property type="evidence" value="ECO:0007669"/>
    <property type="project" value="UniProtKB-KW"/>
</dbReference>
<keyword evidence="7" id="KW-1185">Reference proteome</keyword>
<dbReference type="InterPro" id="IPR037187">
    <property type="entry name" value="DnaK_N"/>
</dbReference>
<organism evidence="6 7">
    <name type="scientific">Enemella evansiae</name>
    <dbReference type="NCBI Taxonomy" id="2016499"/>
    <lineage>
        <taxon>Bacteria</taxon>
        <taxon>Bacillati</taxon>
        <taxon>Actinomycetota</taxon>
        <taxon>Actinomycetes</taxon>
        <taxon>Propionibacteriales</taxon>
        <taxon>Propionibacteriaceae</taxon>
        <taxon>Enemella</taxon>
    </lineage>
</organism>
<reference evidence="6 7" key="1">
    <citation type="submission" date="2017-07" db="EMBL/GenBank/DDBJ databases">
        <title>Draft whole genome sequences of clinical Proprionibacteriaceae strains.</title>
        <authorList>
            <person name="Bernier A.-M."/>
            <person name="Bernard K."/>
            <person name="Domingo M.-C."/>
        </authorList>
    </citation>
    <scope>NUCLEOTIDE SEQUENCE [LARGE SCALE GENOMIC DNA]</scope>
    <source>
        <strain evidence="6 7">NML 030167</strain>
    </source>
</reference>
<evidence type="ECO:0000256" key="1">
    <source>
        <dbReference type="ARBA" id="ARBA00022723"/>
    </source>
</evidence>
<accession>A0A255GNH7</accession>
<evidence type="ECO:0000313" key="6">
    <source>
        <dbReference type="EMBL" id="OYO14554.1"/>
    </source>
</evidence>
<name>A0A255GNH7_9ACTN</name>
<evidence type="ECO:0000313" key="7">
    <source>
        <dbReference type="Proteomes" id="UP000215896"/>
    </source>
</evidence>
<dbReference type="PANTHER" id="PTHR33823:SF4">
    <property type="entry name" value="GENERAL STRESS PROTEIN 16O"/>
    <property type="match status" value="1"/>
</dbReference>